<dbReference type="InterPro" id="IPR036754">
    <property type="entry name" value="YbaK/aa-tRNA-synt-asso_dom_sf"/>
</dbReference>
<comment type="caution">
    <text evidence="3">The sequence shown here is derived from an EMBL/GenBank/DDBJ whole genome shotgun (WGS) entry which is preliminary data.</text>
</comment>
<protein>
    <submittedName>
        <fullName evidence="3">Ala-tRNA(Pro) deacylase</fullName>
        <ecNumber evidence="3">3.1.1.-</ecNumber>
    </submittedName>
</protein>
<feature type="domain" description="YbaK/aminoacyl-tRNA synthetase-associated" evidence="2">
    <location>
        <begin position="26"/>
        <end position="150"/>
    </location>
</feature>
<dbReference type="SUPFAM" id="SSF55826">
    <property type="entry name" value="YbaK/ProRS associated domain"/>
    <property type="match status" value="1"/>
</dbReference>
<dbReference type="Gene3D" id="3.90.960.10">
    <property type="entry name" value="YbaK/aminoacyl-tRNA synthetase-associated domain"/>
    <property type="match status" value="1"/>
</dbReference>
<name>A0A841M360_9HYPH</name>
<dbReference type="EMBL" id="JACIIU010000003">
    <property type="protein sequence ID" value="MBB6260578.1"/>
    <property type="molecule type" value="Genomic_DNA"/>
</dbReference>
<organism evidence="3 4">
    <name type="scientific">Paenochrobactrum gallinarii</name>
    <dbReference type="NCBI Taxonomy" id="643673"/>
    <lineage>
        <taxon>Bacteria</taxon>
        <taxon>Pseudomonadati</taxon>
        <taxon>Pseudomonadota</taxon>
        <taxon>Alphaproteobacteria</taxon>
        <taxon>Hyphomicrobiales</taxon>
        <taxon>Brucellaceae</taxon>
        <taxon>Paenochrobactrum</taxon>
    </lineage>
</organism>
<dbReference type="PANTHER" id="PTHR31423">
    <property type="entry name" value="YBAK DOMAIN-CONTAINING PROTEIN"/>
    <property type="match status" value="1"/>
</dbReference>
<comment type="similarity">
    <text evidence="1">Belongs to the PRORSD1 family.</text>
</comment>
<dbReference type="AlphaFoldDB" id="A0A841M360"/>
<gene>
    <name evidence="3" type="ORF">FHS77_001112</name>
</gene>
<evidence type="ECO:0000259" key="2">
    <source>
        <dbReference type="Pfam" id="PF04073"/>
    </source>
</evidence>
<dbReference type="Pfam" id="PF04073">
    <property type="entry name" value="tRNA_edit"/>
    <property type="match status" value="1"/>
</dbReference>
<proteinExistence type="inferred from homology"/>
<dbReference type="InterPro" id="IPR040285">
    <property type="entry name" value="ProX/PRXD1"/>
</dbReference>
<dbReference type="GO" id="GO:0002161">
    <property type="term" value="F:aminoacyl-tRNA deacylase activity"/>
    <property type="evidence" value="ECO:0007669"/>
    <property type="project" value="InterPro"/>
</dbReference>
<evidence type="ECO:0000313" key="3">
    <source>
        <dbReference type="EMBL" id="MBB6260578.1"/>
    </source>
</evidence>
<evidence type="ECO:0000256" key="1">
    <source>
        <dbReference type="ARBA" id="ARBA00010201"/>
    </source>
</evidence>
<dbReference type="EC" id="3.1.1.-" evidence="3"/>
<evidence type="ECO:0000313" key="4">
    <source>
        <dbReference type="Proteomes" id="UP000555393"/>
    </source>
</evidence>
<reference evidence="3 4" key="1">
    <citation type="submission" date="2020-08" db="EMBL/GenBank/DDBJ databases">
        <title>Genomic Encyclopedia of Type Strains, Phase IV (KMG-IV): sequencing the most valuable type-strain genomes for metagenomic binning, comparative biology and taxonomic classification.</title>
        <authorList>
            <person name="Goeker M."/>
        </authorList>
    </citation>
    <scope>NUCLEOTIDE SEQUENCE [LARGE SCALE GENOMIC DNA]</scope>
    <source>
        <strain evidence="3 4">DSM 22336</strain>
    </source>
</reference>
<dbReference type="RefSeq" id="WP_184221083.1">
    <property type="nucleotide sequence ID" value="NZ_JACIIU010000003.1"/>
</dbReference>
<dbReference type="InterPro" id="IPR007214">
    <property type="entry name" value="YbaK/aa-tRNA-synth-assoc-dom"/>
</dbReference>
<dbReference type="PANTHER" id="PTHR31423:SF3">
    <property type="entry name" value="PROLYL-TRNA SYNTHETASE ASSOCIATED DOMAIN-CONTAINING PROTEIN 1-RELATED"/>
    <property type="match status" value="1"/>
</dbReference>
<keyword evidence="4" id="KW-1185">Reference proteome</keyword>
<dbReference type="FunFam" id="3.90.960.10:FF:000005">
    <property type="entry name" value="Putative prolyl-tRNA synthetase"/>
    <property type="match status" value="1"/>
</dbReference>
<accession>A0A841M360</accession>
<dbReference type="CDD" id="cd04335">
    <property type="entry name" value="PrdX_deacylase"/>
    <property type="match status" value="1"/>
</dbReference>
<sequence length="180" mass="19522">MQKPLDPAGLFEYLDELGVKHTTITHPPLFTVAESQAYRLESNGAHTKNLFVKDKKGKIFLLTVGDNAVVDLKQVHHLIGASGRVSFCKAELLMELLGVIPGSVTVLGAVNDRGIQVQVVLDEALMHNDIINAHPLTNEATTSISREDLMVFLRATGHEPLIVKLSADEADMSSTTAQEA</sequence>
<keyword evidence="3" id="KW-0378">Hydrolase</keyword>
<dbReference type="Proteomes" id="UP000555393">
    <property type="component" value="Unassembled WGS sequence"/>
</dbReference>